<feature type="chain" id="PRO_5030568666" evidence="1">
    <location>
        <begin position="22"/>
        <end position="569"/>
    </location>
</feature>
<feature type="signal peptide" evidence="1">
    <location>
        <begin position="1"/>
        <end position="21"/>
    </location>
</feature>
<dbReference type="RefSeq" id="WP_139915689.1">
    <property type="nucleotide sequence ID" value="NZ_CBCSLE010000056.1"/>
</dbReference>
<organism evidence="3 4">
    <name type="scientific">Corallococcus exiguus</name>
    <dbReference type="NCBI Taxonomy" id="83462"/>
    <lineage>
        <taxon>Bacteria</taxon>
        <taxon>Pseudomonadati</taxon>
        <taxon>Myxococcota</taxon>
        <taxon>Myxococcia</taxon>
        <taxon>Myxococcales</taxon>
        <taxon>Cystobacterineae</taxon>
        <taxon>Myxococcaceae</taxon>
        <taxon>Corallococcus</taxon>
    </lineage>
</organism>
<feature type="domain" description="Glycoside hydrolase 123 N-terminal" evidence="2">
    <location>
        <begin position="37"/>
        <end position="170"/>
    </location>
</feature>
<evidence type="ECO:0000256" key="1">
    <source>
        <dbReference type="SAM" id="SignalP"/>
    </source>
</evidence>
<dbReference type="Pfam" id="PF22680">
    <property type="entry name" value="Glyco_hydro_123_N_2"/>
    <property type="match status" value="1"/>
</dbReference>
<keyword evidence="4" id="KW-1185">Reference proteome</keyword>
<dbReference type="Proteomes" id="UP000537825">
    <property type="component" value="Unassembled WGS sequence"/>
</dbReference>
<name>A0A7X4Y7C8_9BACT</name>
<proteinExistence type="predicted"/>
<accession>A0A7X4Y7C8</accession>
<dbReference type="AlphaFoldDB" id="A0A7X4Y7C8"/>
<evidence type="ECO:0000259" key="2">
    <source>
        <dbReference type="Pfam" id="PF22680"/>
    </source>
</evidence>
<dbReference type="EMBL" id="JAAAPK010000002">
    <property type="protein sequence ID" value="NBC40263.1"/>
    <property type="molecule type" value="Genomic_DNA"/>
</dbReference>
<protein>
    <submittedName>
        <fullName evidence="3">DUF4091 domain-containing protein</fullName>
    </submittedName>
</protein>
<comment type="caution">
    <text evidence="3">The sequence shown here is derived from an EMBL/GenBank/DDBJ whole genome shotgun (WGS) entry which is preliminary data.</text>
</comment>
<evidence type="ECO:0000313" key="3">
    <source>
        <dbReference type="EMBL" id="NBC40263.1"/>
    </source>
</evidence>
<gene>
    <name evidence="3" type="ORF">GTZ93_10540</name>
</gene>
<keyword evidence="1" id="KW-0732">Signal</keyword>
<sequence>MQSIKLGLACLLLMGKQVAWAHPSRPAIWGESAMVKVRPETPPRVQRSVSLTAARNEFVSFQVVLHGGRSGLRGVSAALPELRGPRSRINGGDLLLYREALLDITKPTPPGTTPGRWPDGLVPDVDEVVGEKRLAFPFDVPAGESRAVWVDVHVPPHARPGTYRGAVTVKGDGFTSRVEVRLQVVDAVLPSTSSLRSAFLLWPPHVCRAFTGDPVCPVDTQVRLLKLFHRMALEHRITLASGFPREVNLPTWDLPDYDTFSERWGPFLDGSAPNRLPGARMTALQYLGPANGASLTEFQTEADTRGWLSRSFDYVGDEPPYGSTWEAVAARAELTRTAAPKLRTLLTSTVTELEAHGLLEEIDIITVLVNFIDGTQPPYVGDQRPKYDDFLTQPNRELWLYQSCASHGCAPGDPPPPENIPGQGWPSYMVDRSAAKARGMQWLDFINGANGELYYQTVGLLFTAWTTQFRFNGNGDGTLFYPGLPSIIGGTTEIPLPSLRMKLIRQGMQDYEWLKLVSDAGDPAYARAVARKLIPHAWAVPDDGEAFDRARLQLIRRYLQLCRNRVTPP</sequence>
<evidence type="ECO:0000313" key="4">
    <source>
        <dbReference type="Proteomes" id="UP000537825"/>
    </source>
</evidence>
<dbReference type="InterPro" id="IPR053850">
    <property type="entry name" value="Glyco_hydro_123_N_2"/>
</dbReference>
<reference evidence="3 4" key="1">
    <citation type="submission" date="2020-01" db="EMBL/GenBank/DDBJ databases">
        <title>The draft genome sequence of Corallococcus exiguus DSM 14696.</title>
        <authorList>
            <person name="Zhang X."/>
            <person name="Zhu H."/>
        </authorList>
    </citation>
    <scope>NUCLEOTIDE SEQUENCE [LARGE SCALE GENOMIC DNA]</scope>
    <source>
        <strain evidence="3 4">DSM 14696</strain>
    </source>
</reference>